<reference evidence="1 2" key="1">
    <citation type="submission" date="2019-12" db="EMBL/GenBank/DDBJ databases">
        <authorList>
            <person name="Lee S.D."/>
        </authorList>
    </citation>
    <scope>NUCLEOTIDE SEQUENCE [LARGE SCALE GENOMIC DNA]</scope>
    <source>
        <strain evidence="1 2">GH3-10</strain>
    </source>
</reference>
<dbReference type="RefSeq" id="WP_160486762.1">
    <property type="nucleotide sequence ID" value="NZ_WUBR01000003.1"/>
</dbReference>
<protein>
    <recommendedName>
        <fullName evidence="3">Lipoprotein</fullName>
    </recommendedName>
</protein>
<reference evidence="1 2" key="2">
    <citation type="submission" date="2020-02" db="EMBL/GenBank/DDBJ databases">
        <title>Erythrobacter dongmakensis sp. nov., isolated from a tidal mudflat.</title>
        <authorList>
            <person name="Kim I.S."/>
        </authorList>
    </citation>
    <scope>NUCLEOTIDE SEQUENCE [LARGE SCALE GENOMIC DNA]</scope>
    <source>
        <strain evidence="1 2">GH3-10</strain>
    </source>
</reference>
<sequence>MSFKFSPLLVVPLALSGCNSLPEPGYDPPDEKEAITAFKAANTLDAEILTGLEIGELTDLPIAIELVAPEWSAGWDTMQRSGSIAALRNSNKAYDRVLPSNCEWGWVDPEEVRRVSEPRVAGDPFPAWRCDVEVFLTQQHNIKAKGTARGYFYQTQGAWMYVGHSTENIVRDHDRMAQAAALRSQSRRADANESDWGN</sequence>
<dbReference type="PROSITE" id="PS51257">
    <property type="entry name" value="PROKAR_LIPOPROTEIN"/>
    <property type="match status" value="1"/>
</dbReference>
<dbReference type="Proteomes" id="UP000461409">
    <property type="component" value="Unassembled WGS sequence"/>
</dbReference>
<dbReference type="AlphaFoldDB" id="A0A844XH37"/>
<dbReference type="EMBL" id="WUBR01000003">
    <property type="protein sequence ID" value="MWV29150.1"/>
    <property type="molecule type" value="Genomic_DNA"/>
</dbReference>
<evidence type="ECO:0000313" key="1">
    <source>
        <dbReference type="EMBL" id="MWV29150.1"/>
    </source>
</evidence>
<organism evidence="1 2">
    <name type="scientific">Aurantiacibacter rhizosphaerae</name>
    <dbReference type="NCBI Taxonomy" id="2691582"/>
    <lineage>
        <taxon>Bacteria</taxon>
        <taxon>Pseudomonadati</taxon>
        <taxon>Pseudomonadota</taxon>
        <taxon>Alphaproteobacteria</taxon>
        <taxon>Sphingomonadales</taxon>
        <taxon>Erythrobacteraceae</taxon>
        <taxon>Aurantiacibacter</taxon>
    </lineage>
</organism>
<keyword evidence="2" id="KW-1185">Reference proteome</keyword>
<comment type="caution">
    <text evidence="1">The sequence shown here is derived from an EMBL/GenBank/DDBJ whole genome shotgun (WGS) entry which is preliminary data.</text>
</comment>
<name>A0A844XH37_9SPHN</name>
<accession>A0A844XH37</accession>
<proteinExistence type="predicted"/>
<evidence type="ECO:0008006" key="3">
    <source>
        <dbReference type="Google" id="ProtNLM"/>
    </source>
</evidence>
<gene>
    <name evidence="1" type="ORF">GRF63_14695</name>
</gene>
<evidence type="ECO:0000313" key="2">
    <source>
        <dbReference type="Proteomes" id="UP000461409"/>
    </source>
</evidence>